<accession>A0A9L0IVV5</accession>
<dbReference type="Ensembl" id="ENSEAST00005071988.1">
    <property type="protein sequence ID" value="ENSEASP00005044238.1"/>
    <property type="gene ID" value="ENSEASG00005023023.2"/>
</dbReference>
<reference evidence="2" key="2">
    <citation type="submission" date="2025-08" db="UniProtKB">
        <authorList>
            <consortium name="Ensembl"/>
        </authorList>
    </citation>
    <scope>IDENTIFICATION</scope>
</reference>
<sequence length="77" mass="8755">MSRINKNVILALLTLTSSAFLLFQLYYYKHYLSAKNGAGLSKSKGSQIGFDSIQWVCTISKKFLNCNVRLVRLFTCQ</sequence>
<dbReference type="AlphaFoldDB" id="A0A9L0IVV5"/>
<dbReference type="GeneTree" id="ENSGT00390000014471"/>
<feature type="domain" description="Ribitol-5-phosphate transferase FKTN N-terminal" evidence="1">
    <location>
        <begin position="1"/>
        <end position="66"/>
    </location>
</feature>
<reference evidence="2" key="3">
    <citation type="submission" date="2025-09" db="UniProtKB">
        <authorList>
            <consortium name="Ensembl"/>
        </authorList>
    </citation>
    <scope>IDENTIFICATION</scope>
</reference>
<dbReference type="InterPro" id="IPR045587">
    <property type="entry name" value="FKTN_N"/>
</dbReference>
<organism evidence="2 3">
    <name type="scientific">Equus asinus</name>
    <name type="common">Donkey</name>
    <name type="synonym">Equus africanus asinus</name>
    <dbReference type="NCBI Taxonomy" id="9793"/>
    <lineage>
        <taxon>Eukaryota</taxon>
        <taxon>Metazoa</taxon>
        <taxon>Chordata</taxon>
        <taxon>Craniata</taxon>
        <taxon>Vertebrata</taxon>
        <taxon>Euteleostomi</taxon>
        <taxon>Mammalia</taxon>
        <taxon>Eutheria</taxon>
        <taxon>Laurasiatheria</taxon>
        <taxon>Perissodactyla</taxon>
        <taxon>Equidae</taxon>
        <taxon>Equus</taxon>
    </lineage>
</organism>
<reference evidence="2 3" key="1">
    <citation type="journal article" date="2020" name="Nat. Commun.">
        <title>Donkey genomes provide new insights into domestication and selection for coat color.</title>
        <authorList>
            <person name="Wang"/>
            <person name="C."/>
            <person name="Li"/>
            <person name="H."/>
            <person name="Guo"/>
            <person name="Y."/>
            <person name="Huang"/>
            <person name="J."/>
            <person name="Sun"/>
            <person name="Y."/>
            <person name="Min"/>
            <person name="J."/>
            <person name="Wang"/>
            <person name="J."/>
            <person name="Fang"/>
            <person name="X."/>
            <person name="Zhao"/>
            <person name="Z."/>
            <person name="Wang"/>
            <person name="S."/>
            <person name="Zhang"/>
            <person name="Y."/>
            <person name="Liu"/>
            <person name="Q."/>
            <person name="Jiang"/>
            <person name="Q."/>
            <person name="Wang"/>
            <person name="X."/>
            <person name="Guo"/>
            <person name="Y."/>
            <person name="Yang"/>
            <person name="C."/>
            <person name="Wang"/>
            <person name="Y."/>
            <person name="Tian"/>
            <person name="F."/>
            <person name="Zhuang"/>
            <person name="G."/>
            <person name="Fan"/>
            <person name="Y."/>
            <person name="Gao"/>
            <person name="Q."/>
            <person name="Li"/>
            <person name="Y."/>
            <person name="Ju"/>
            <person name="Z."/>
            <person name="Li"/>
            <person name="J."/>
            <person name="Li"/>
            <person name="R."/>
            <person name="Hou"/>
            <person name="M."/>
            <person name="Yang"/>
            <person name="G."/>
            <person name="Liu"/>
            <person name="G."/>
            <person name="Liu"/>
            <person name="W."/>
            <person name="Guo"/>
            <person name="J."/>
            <person name="Pan"/>
            <person name="S."/>
            <person name="Fan"/>
            <person name="G."/>
            <person name="Zhang"/>
            <person name="W."/>
            <person name="Zhang"/>
            <person name="R."/>
            <person name="Yu"/>
            <person name="J."/>
            <person name="Zhang"/>
            <person name="X."/>
            <person name="Yin"/>
            <person name="Q."/>
            <person name="Ji"/>
            <person name="C."/>
            <person name="Jin"/>
            <person name="Y."/>
            <person name="Yue"/>
            <person name="G."/>
            <person name="Liu"/>
            <person name="M."/>
            <person name="Xu"/>
            <person name="J."/>
            <person name="Liu"/>
            <person name="S."/>
            <person name="Jordana"/>
            <person name="J."/>
            <person name="Noce"/>
            <person name="A."/>
            <person name="Amills"/>
            <person name="M."/>
            <person name="Wu"/>
            <person name="D.D."/>
            <person name="Li"/>
            <person name="S."/>
            <person name="Zhou"/>
            <person name="X. and Zhong"/>
            <person name="J."/>
        </authorList>
    </citation>
    <scope>NUCLEOTIDE SEQUENCE [LARGE SCALE GENOMIC DNA]</scope>
</reference>
<gene>
    <name evidence="2" type="primary">FKTN</name>
</gene>
<proteinExistence type="predicted"/>
<keyword evidence="3" id="KW-1185">Reference proteome</keyword>
<dbReference type="Proteomes" id="UP000694387">
    <property type="component" value="Chromosome 10"/>
</dbReference>
<dbReference type="Pfam" id="PF19737">
    <property type="entry name" value="FKTN_N"/>
    <property type="match status" value="1"/>
</dbReference>
<evidence type="ECO:0000259" key="1">
    <source>
        <dbReference type="Pfam" id="PF19737"/>
    </source>
</evidence>
<evidence type="ECO:0000313" key="2">
    <source>
        <dbReference type="Ensembl" id="ENSEASP00005044238.1"/>
    </source>
</evidence>
<name>A0A9L0IVV5_EQUAS</name>
<evidence type="ECO:0000313" key="3">
    <source>
        <dbReference type="Proteomes" id="UP000694387"/>
    </source>
</evidence>
<protein>
    <submittedName>
        <fullName evidence="2">Fukutin</fullName>
    </submittedName>
</protein>